<proteinExistence type="predicted"/>
<organism evidence="2 3">
    <name type="scientific">Vigna mungo</name>
    <name type="common">Black gram</name>
    <name type="synonym">Phaseolus mungo</name>
    <dbReference type="NCBI Taxonomy" id="3915"/>
    <lineage>
        <taxon>Eukaryota</taxon>
        <taxon>Viridiplantae</taxon>
        <taxon>Streptophyta</taxon>
        <taxon>Embryophyta</taxon>
        <taxon>Tracheophyta</taxon>
        <taxon>Spermatophyta</taxon>
        <taxon>Magnoliopsida</taxon>
        <taxon>eudicotyledons</taxon>
        <taxon>Gunneridae</taxon>
        <taxon>Pentapetalae</taxon>
        <taxon>rosids</taxon>
        <taxon>fabids</taxon>
        <taxon>Fabales</taxon>
        <taxon>Fabaceae</taxon>
        <taxon>Papilionoideae</taxon>
        <taxon>50 kb inversion clade</taxon>
        <taxon>NPAAA clade</taxon>
        <taxon>indigoferoid/millettioid clade</taxon>
        <taxon>Phaseoleae</taxon>
        <taxon>Vigna</taxon>
    </lineage>
</organism>
<gene>
    <name evidence="2" type="ORF">V8G54_019570</name>
</gene>
<dbReference type="EMBL" id="CP144695">
    <property type="protein sequence ID" value="WVZ06224.1"/>
    <property type="molecule type" value="Genomic_DNA"/>
</dbReference>
<reference evidence="2 3" key="1">
    <citation type="journal article" date="2023" name="Life. Sci Alliance">
        <title>Evolutionary insights into 3D genome organization and epigenetic landscape of Vigna mungo.</title>
        <authorList>
            <person name="Junaid A."/>
            <person name="Singh B."/>
            <person name="Bhatia S."/>
        </authorList>
    </citation>
    <scope>NUCLEOTIDE SEQUENCE [LARGE SCALE GENOMIC DNA]</scope>
    <source>
        <strain evidence="2">Urdbean</strain>
    </source>
</reference>
<feature type="transmembrane region" description="Helical" evidence="1">
    <location>
        <begin position="94"/>
        <end position="111"/>
    </location>
</feature>
<dbReference type="AlphaFoldDB" id="A0AAQ3NAE5"/>
<feature type="transmembrane region" description="Helical" evidence="1">
    <location>
        <begin position="61"/>
        <end position="82"/>
    </location>
</feature>
<sequence length="121" mass="13551">MESSISRSAVAADTRRFRHCAKIDDAESRGIGRRSMDCLRASEEEWRWLQKAANALQKLEIGSSAIVLFFSPNCISISSLYLSFRISESNSKMAGYLIINSYLFNLLYVILSPSACSSVDR</sequence>
<evidence type="ECO:0000313" key="2">
    <source>
        <dbReference type="EMBL" id="WVZ06224.1"/>
    </source>
</evidence>
<keyword evidence="3" id="KW-1185">Reference proteome</keyword>
<accession>A0AAQ3NAE5</accession>
<keyword evidence="1" id="KW-0472">Membrane</keyword>
<keyword evidence="1" id="KW-1133">Transmembrane helix</keyword>
<name>A0AAQ3NAE5_VIGMU</name>
<evidence type="ECO:0000256" key="1">
    <source>
        <dbReference type="SAM" id="Phobius"/>
    </source>
</evidence>
<keyword evidence="1" id="KW-0812">Transmembrane</keyword>
<evidence type="ECO:0000313" key="3">
    <source>
        <dbReference type="Proteomes" id="UP001374535"/>
    </source>
</evidence>
<protein>
    <submittedName>
        <fullName evidence="2">Uncharacterized protein</fullName>
    </submittedName>
</protein>
<feature type="non-terminal residue" evidence="2">
    <location>
        <position position="121"/>
    </location>
</feature>
<dbReference type="Proteomes" id="UP001374535">
    <property type="component" value="Chromosome 6"/>
</dbReference>